<evidence type="ECO:0000313" key="2">
    <source>
        <dbReference type="EMBL" id="CAF1503103.1"/>
    </source>
</evidence>
<evidence type="ECO:0000313" key="3">
    <source>
        <dbReference type="Proteomes" id="UP000663889"/>
    </source>
</evidence>
<comment type="caution">
    <text evidence="2">The sequence shown here is derived from an EMBL/GenBank/DDBJ whole genome shotgun (WGS) entry which is preliminary data.</text>
</comment>
<accession>A0A815THP0</accession>
<feature type="region of interest" description="Disordered" evidence="1">
    <location>
        <begin position="1"/>
        <end position="33"/>
    </location>
</feature>
<proteinExistence type="predicted"/>
<organism evidence="2 3">
    <name type="scientific">Rotaria sordida</name>
    <dbReference type="NCBI Taxonomy" id="392033"/>
    <lineage>
        <taxon>Eukaryota</taxon>
        <taxon>Metazoa</taxon>
        <taxon>Spiralia</taxon>
        <taxon>Gnathifera</taxon>
        <taxon>Rotifera</taxon>
        <taxon>Eurotatoria</taxon>
        <taxon>Bdelloidea</taxon>
        <taxon>Philodinida</taxon>
        <taxon>Philodinidae</taxon>
        <taxon>Rotaria</taxon>
    </lineage>
</organism>
<reference evidence="2" key="1">
    <citation type="submission" date="2021-02" db="EMBL/GenBank/DDBJ databases">
        <authorList>
            <person name="Nowell W R."/>
        </authorList>
    </citation>
    <scope>NUCLEOTIDE SEQUENCE</scope>
</reference>
<evidence type="ECO:0000256" key="1">
    <source>
        <dbReference type="SAM" id="MobiDB-lite"/>
    </source>
</evidence>
<dbReference type="EMBL" id="CAJNOU010006358">
    <property type="protein sequence ID" value="CAF1503103.1"/>
    <property type="molecule type" value="Genomic_DNA"/>
</dbReference>
<name>A0A815THP0_9BILA</name>
<sequence>MPTLSLGRGRLGKKPVDENNHQLPAPQVRDVEPDKDFYSKPARIAKLPLAYYRKREGPTVQVCTHFKKENYLRI</sequence>
<protein>
    <submittedName>
        <fullName evidence="2">Uncharacterized protein</fullName>
    </submittedName>
</protein>
<dbReference type="Proteomes" id="UP000663889">
    <property type="component" value="Unassembled WGS sequence"/>
</dbReference>
<gene>
    <name evidence="2" type="ORF">SEV965_LOCUS36174</name>
</gene>
<dbReference type="AlphaFoldDB" id="A0A815THP0"/>